<proteinExistence type="predicted"/>
<keyword evidence="2" id="KW-1185">Reference proteome</keyword>
<gene>
    <name evidence="1" type="ORF">C1H46_039349</name>
</gene>
<reference evidence="1 2" key="1">
    <citation type="journal article" date="2019" name="G3 (Bethesda)">
        <title>Sequencing of a Wild Apple (Malus baccata) Genome Unravels the Differences Between Cultivated and Wild Apple Species Regarding Disease Resistance and Cold Tolerance.</title>
        <authorList>
            <person name="Chen X."/>
        </authorList>
    </citation>
    <scope>NUCLEOTIDE SEQUENCE [LARGE SCALE GENOMIC DNA]</scope>
    <source>
        <strain evidence="2">cv. Shandingzi</strain>
        <tissue evidence="1">Leaves</tissue>
    </source>
</reference>
<name>A0A540KLN2_MALBA</name>
<protein>
    <submittedName>
        <fullName evidence="1">Uncharacterized protein</fullName>
    </submittedName>
</protein>
<evidence type="ECO:0000313" key="2">
    <source>
        <dbReference type="Proteomes" id="UP000315295"/>
    </source>
</evidence>
<dbReference type="AlphaFoldDB" id="A0A540KLN2"/>
<dbReference type="Proteomes" id="UP000315295">
    <property type="component" value="Unassembled WGS sequence"/>
</dbReference>
<comment type="caution">
    <text evidence="1">The sequence shown here is derived from an EMBL/GenBank/DDBJ whole genome shotgun (WGS) entry which is preliminary data.</text>
</comment>
<organism evidence="1 2">
    <name type="scientific">Malus baccata</name>
    <name type="common">Siberian crab apple</name>
    <name type="synonym">Pyrus baccata</name>
    <dbReference type="NCBI Taxonomy" id="106549"/>
    <lineage>
        <taxon>Eukaryota</taxon>
        <taxon>Viridiplantae</taxon>
        <taxon>Streptophyta</taxon>
        <taxon>Embryophyta</taxon>
        <taxon>Tracheophyta</taxon>
        <taxon>Spermatophyta</taxon>
        <taxon>Magnoliopsida</taxon>
        <taxon>eudicotyledons</taxon>
        <taxon>Gunneridae</taxon>
        <taxon>Pentapetalae</taxon>
        <taxon>rosids</taxon>
        <taxon>fabids</taxon>
        <taxon>Rosales</taxon>
        <taxon>Rosaceae</taxon>
        <taxon>Amygdaloideae</taxon>
        <taxon>Maleae</taxon>
        <taxon>Malus</taxon>
    </lineage>
</organism>
<evidence type="ECO:0000313" key="1">
    <source>
        <dbReference type="EMBL" id="TQD75121.1"/>
    </source>
</evidence>
<sequence>MCNIAKYLYFCFLSPQIKGFQRFVDNAIESILLSHYNPCQHRAARGSSGELQELQELHLVSKEVREVEFIRSLFFIELDSMLSELALCYCWLFFQCLLEFVYVALEEEIEKIKRCPEQDSCDC</sequence>
<dbReference type="EMBL" id="VIEB01001127">
    <property type="protein sequence ID" value="TQD75121.1"/>
    <property type="molecule type" value="Genomic_DNA"/>
</dbReference>
<accession>A0A540KLN2</accession>